<evidence type="ECO:0000313" key="1">
    <source>
        <dbReference type="EMBL" id="MBW75328.1"/>
    </source>
</evidence>
<reference evidence="1" key="1">
    <citation type="submission" date="2018-01" db="EMBL/GenBank/DDBJ databases">
        <title>An insight into the sialome of Amazonian anophelines.</title>
        <authorList>
            <person name="Ribeiro J.M."/>
            <person name="Scarpassa V."/>
            <person name="Calvo E."/>
        </authorList>
    </citation>
    <scope>NUCLEOTIDE SEQUENCE</scope>
</reference>
<dbReference type="AlphaFoldDB" id="A0A2M4DDX7"/>
<accession>A0A2M4DDX7</accession>
<protein>
    <submittedName>
        <fullName evidence="1">Putative secreted protein</fullName>
    </submittedName>
</protein>
<organism evidence="1">
    <name type="scientific">Anopheles darlingi</name>
    <name type="common">Mosquito</name>
    <dbReference type="NCBI Taxonomy" id="43151"/>
    <lineage>
        <taxon>Eukaryota</taxon>
        <taxon>Metazoa</taxon>
        <taxon>Ecdysozoa</taxon>
        <taxon>Arthropoda</taxon>
        <taxon>Hexapoda</taxon>
        <taxon>Insecta</taxon>
        <taxon>Pterygota</taxon>
        <taxon>Neoptera</taxon>
        <taxon>Endopterygota</taxon>
        <taxon>Diptera</taxon>
        <taxon>Nematocera</taxon>
        <taxon>Culicoidea</taxon>
        <taxon>Culicidae</taxon>
        <taxon>Anophelinae</taxon>
        <taxon>Anopheles</taxon>
    </lineage>
</organism>
<dbReference type="EMBL" id="GGFL01011150">
    <property type="protein sequence ID" value="MBW75328.1"/>
    <property type="molecule type" value="Transcribed_RNA"/>
</dbReference>
<proteinExistence type="predicted"/>
<sequence>MRVMRVIRITPAKAIGASGATVLVPAVVRAARSVVAVDAMRTSVAHQVVAMVAGSIRIVATIRNRIHRHRHHTIIATLVGCYQKAVHRHRAHAVRPTSHRCHHLPHRYRHHREASRSN</sequence>
<name>A0A2M4DDX7_ANODA</name>